<dbReference type="SUPFAM" id="SSF52058">
    <property type="entry name" value="L domain-like"/>
    <property type="match status" value="1"/>
</dbReference>
<proteinExistence type="predicted"/>
<gene>
    <name evidence="1" type="ORF">SMAR0320_LOCUS17072</name>
</gene>
<evidence type="ECO:0000313" key="1">
    <source>
        <dbReference type="EMBL" id="CAD9619199.1"/>
    </source>
</evidence>
<name>A0A7S2LXE2_9STRA</name>
<dbReference type="InterPro" id="IPR032675">
    <property type="entry name" value="LRR_dom_sf"/>
</dbReference>
<protein>
    <recommendedName>
        <fullName evidence="2">Leucine-rich repeat domain-containing protein</fullName>
    </recommendedName>
</protein>
<dbReference type="Gene3D" id="3.80.10.10">
    <property type="entry name" value="Ribonuclease Inhibitor"/>
    <property type="match status" value="1"/>
</dbReference>
<dbReference type="AlphaFoldDB" id="A0A7S2LXE2"/>
<evidence type="ECO:0008006" key="2">
    <source>
        <dbReference type="Google" id="ProtNLM"/>
    </source>
</evidence>
<dbReference type="Pfam" id="PF13306">
    <property type="entry name" value="LRR_5"/>
    <property type="match status" value="1"/>
</dbReference>
<accession>A0A7S2LXE2</accession>
<dbReference type="InterPro" id="IPR026906">
    <property type="entry name" value="LRR_5"/>
</dbReference>
<dbReference type="PANTHER" id="PTHR45661">
    <property type="entry name" value="SURFACE ANTIGEN"/>
    <property type="match status" value="1"/>
</dbReference>
<sequence length="305" mass="35299">MMAVEYYIFMGRDDEEIPPNVTHVRIDISVSVIPERAFSENPNIEEVEFNDDITTVKRFAFYKCPSLRRVVMRGVKVIEGRTFEECEALTDVECDKLEIIKEYAFAGCKSLISMGLESVRIVERYAFWRCFALRWANFGSELERIDKCVFYACTSLRIITLPLKDDVLTSDDIFTRCENLEHVDLVKGVHQTVAALLLEEWKTVVYKDIALINQILLNLPNGSHRYRDDGKKSQTIQFWIRSLLLQMNKYKAEHRSYLNEAAATLDLALTKDILFNNVLPFLELPSHIFDGGEDEEEEDSNDIDD</sequence>
<organism evidence="1">
    <name type="scientific">Skeletonema marinoi</name>
    <dbReference type="NCBI Taxonomy" id="267567"/>
    <lineage>
        <taxon>Eukaryota</taxon>
        <taxon>Sar</taxon>
        <taxon>Stramenopiles</taxon>
        <taxon>Ochrophyta</taxon>
        <taxon>Bacillariophyta</taxon>
        <taxon>Coscinodiscophyceae</taxon>
        <taxon>Thalassiosirophycidae</taxon>
        <taxon>Thalassiosirales</taxon>
        <taxon>Skeletonemataceae</taxon>
        <taxon>Skeletonema</taxon>
        <taxon>Skeletonema marinoi-dohrnii complex</taxon>
    </lineage>
</organism>
<dbReference type="EMBL" id="HBGZ01024076">
    <property type="protein sequence ID" value="CAD9619199.1"/>
    <property type="molecule type" value="Transcribed_RNA"/>
</dbReference>
<dbReference type="PANTHER" id="PTHR45661:SF3">
    <property type="entry name" value="IG-LIKE DOMAIN-CONTAINING PROTEIN"/>
    <property type="match status" value="1"/>
</dbReference>
<dbReference type="InterPro" id="IPR053139">
    <property type="entry name" value="Surface_bspA-like"/>
</dbReference>
<reference evidence="1" key="1">
    <citation type="submission" date="2021-01" db="EMBL/GenBank/DDBJ databases">
        <authorList>
            <person name="Corre E."/>
            <person name="Pelletier E."/>
            <person name="Niang G."/>
            <person name="Scheremetjew M."/>
            <person name="Finn R."/>
            <person name="Kale V."/>
            <person name="Holt S."/>
            <person name="Cochrane G."/>
            <person name="Meng A."/>
            <person name="Brown T."/>
            <person name="Cohen L."/>
        </authorList>
    </citation>
    <scope>NUCLEOTIDE SEQUENCE</scope>
    <source>
        <strain evidence="1">SM1012Den-03</strain>
    </source>
</reference>